<accession>B6VSC6</accession>
<reference evidence="2 3" key="1">
    <citation type="submission" date="2008-10" db="EMBL/GenBank/DDBJ databases">
        <title>Draft genome sequence of Bacteroides dorei (DSM 17855).</title>
        <authorList>
            <person name="Sudarsanam P."/>
            <person name="Ley R."/>
            <person name="Guruge J."/>
            <person name="Turnbaugh P.J."/>
            <person name="Mahowald M."/>
            <person name="Liep D."/>
            <person name="Gordon J."/>
        </authorList>
    </citation>
    <scope>NUCLEOTIDE SEQUENCE [LARGE SCALE GENOMIC DNA]</scope>
    <source>
        <strain evidence="2 3">DSM 17855</strain>
    </source>
</reference>
<name>B6VSC6_9BACT</name>
<dbReference type="HOGENOM" id="CLU_3265560_0_0_10"/>
<dbReference type="EMBL" id="ABWZ01000003">
    <property type="protein sequence ID" value="EEB27341.1"/>
    <property type="molecule type" value="Genomic_DNA"/>
</dbReference>
<keyword evidence="1" id="KW-1133">Transmembrane helix</keyword>
<evidence type="ECO:0000313" key="2">
    <source>
        <dbReference type="EMBL" id="EEB27341.1"/>
    </source>
</evidence>
<dbReference type="Proteomes" id="UP000004849">
    <property type="component" value="Unassembled WGS sequence"/>
</dbReference>
<protein>
    <submittedName>
        <fullName evidence="2">Uncharacterized protein</fullName>
    </submittedName>
</protein>
<keyword evidence="1" id="KW-0812">Transmembrane</keyword>
<evidence type="ECO:0000256" key="1">
    <source>
        <dbReference type="SAM" id="Phobius"/>
    </source>
</evidence>
<feature type="transmembrane region" description="Helical" evidence="1">
    <location>
        <begin position="20"/>
        <end position="39"/>
    </location>
</feature>
<dbReference type="AlphaFoldDB" id="B6VSC6"/>
<keyword evidence="1" id="KW-0472">Membrane</keyword>
<evidence type="ECO:0000313" key="3">
    <source>
        <dbReference type="Proteomes" id="UP000004849"/>
    </source>
</evidence>
<reference evidence="2 3" key="2">
    <citation type="submission" date="2008-10" db="EMBL/GenBank/DDBJ databases">
        <authorList>
            <person name="Fulton L."/>
            <person name="Clifton S."/>
            <person name="Fulton B."/>
            <person name="Xu J."/>
            <person name="Minx P."/>
            <person name="Pepin K.H."/>
            <person name="Johnson M."/>
            <person name="Thiruvilangam P."/>
            <person name="Bhonagiri V."/>
            <person name="Nash W.E."/>
            <person name="Mardis E.R."/>
            <person name="Wilson R.K."/>
        </authorList>
    </citation>
    <scope>NUCLEOTIDE SEQUENCE [LARGE SCALE GENOMIC DNA]</scope>
    <source>
        <strain evidence="2 3">DSM 17855</strain>
    </source>
</reference>
<sequence length="41" mass="5050">MQKYTKEIEDERESSMLLNISIANSILLFYYIIAEIWCWKY</sequence>
<gene>
    <name evidence="2" type="ORF">BACDOR_00156</name>
</gene>
<organism evidence="2 3">
    <name type="scientific">Phocaeicola dorei DSM 17855</name>
    <dbReference type="NCBI Taxonomy" id="483217"/>
    <lineage>
        <taxon>Bacteria</taxon>
        <taxon>Pseudomonadati</taxon>
        <taxon>Bacteroidota</taxon>
        <taxon>Bacteroidia</taxon>
        <taxon>Bacteroidales</taxon>
        <taxon>Bacteroidaceae</taxon>
        <taxon>Phocaeicola</taxon>
    </lineage>
</organism>
<proteinExistence type="predicted"/>